<dbReference type="RefSeq" id="WP_149812290.1">
    <property type="nucleotide sequence ID" value="NZ_VUKA01000004.1"/>
</dbReference>
<proteinExistence type="predicted"/>
<feature type="transmembrane region" description="Helical" evidence="1">
    <location>
        <begin position="429"/>
        <end position="449"/>
    </location>
</feature>
<dbReference type="Proteomes" id="UP000322110">
    <property type="component" value="Unassembled WGS sequence"/>
</dbReference>
<keyword evidence="1" id="KW-0812">Transmembrane</keyword>
<feature type="transmembrane region" description="Helical" evidence="1">
    <location>
        <begin position="105"/>
        <end position="129"/>
    </location>
</feature>
<feature type="transmembrane region" description="Helical" evidence="1">
    <location>
        <begin position="256"/>
        <end position="277"/>
    </location>
</feature>
<evidence type="ECO:0000313" key="4">
    <source>
        <dbReference type="Proteomes" id="UP000322110"/>
    </source>
</evidence>
<feature type="domain" description="DUF112" evidence="2">
    <location>
        <begin position="17"/>
        <end position="436"/>
    </location>
</feature>
<comment type="caution">
    <text evidence="3">The sequence shown here is derived from an EMBL/GenBank/DDBJ whole genome shotgun (WGS) entry which is preliminary data.</text>
</comment>
<dbReference type="AlphaFoldDB" id="A0A5B2TFD6"/>
<dbReference type="InterPro" id="IPR002823">
    <property type="entry name" value="DUF112_TM"/>
</dbReference>
<dbReference type="Pfam" id="PF01970">
    <property type="entry name" value="TctA"/>
    <property type="match status" value="1"/>
</dbReference>
<protein>
    <submittedName>
        <fullName evidence="3">Tripartite tricarboxylate transporter permease</fullName>
    </submittedName>
</protein>
<organism evidence="3 4">
    <name type="scientific">Teichococcus oryzae</name>
    <dbReference type="NCBI Taxonomy" id="1608942"/>
    <lineage>
        <taxon>Bacteria</taxon>
        <taxon>Pseudomonadati</taxon>
        <taxon>Pseudomonadota</taxon>
        <taxon>Alphaproteobacteria</taxon>
        <taxon>Acetobacterales</taxon>
        <taxon>Roseomonadaceae</taxon>
        <taxon>Roseomonas</taxon>
    </lineage>
</organism>
<keyword evidence="4" id="KW-1185">Reference proteome</keyword>
<feature type="transmembrane region" description="Helical" evidence="1">
    <location>
        <begin position="313"/>
        <end position="335"/>
    </location>
</feature>
<feature type="transmembrane region" description="Helical" evidence="1">
    <location>
        <begin position="389"/>
        <end position="417"/>
    </location>
</feature>
<feature type="transmembrane region" description="Helical" evidence="1">
    <location>
        <begin position="469"/>
        <end position="488"/>
    </location>
</feature>
<feature type="transmembrane region" description="Helical" evidence="1">
    <location>
        <begin position="355"/>
        <end position="377"/>
    </location>
</feature>
<reference evidence="3 4" key="1">
    <citation type="journal article" date="2015" name="Int. J. Syst. Evol. Microbiol.">
        <title>Roseomonas oryzae sp. nov., isolated from paddy rhizosphere soil.</title>
        <authorList>
            <person name="Ramaprasad E.V."/>
            <person name="Sasikala Ch."/>
            <person name="Ramana Ch.V."/>
        </authorList>
    </citation>
    <scope>NUCLEOTIDE SEQUENCE [LARGE SCALE GENOMIC DNA]</scope>
    <source>
        <strain evidence="3 4">KCTC 42542</strain>
    </source>
</reference>
<sequence>MTDLFEGLRLVLQTDVLIAIAASAVYGLVIGSLPGLSATMATALLVPVTFYLSPIAAVATIITASAMAIFSGDIPGCLLRIPGTPASAAYTDEAYAMTRKGQAELALGTGLWFSAIGGIAGTLSLLIMAPALAEVALNFSSFEYFWLAVLGLMCATLVARSSPVKAIASMLLGLLFSCIGMENPAGTPRFTFGMTDLLGGIEPLPALVGVFAVSQVMRALSEAEPPPLPRRRFGSIMAGQWALTKKYPKPMMRGNIVGIIIGVLPGAGADMAAWVSYALSKRFSKEPQKFGTGHPEGLVESGASNNASLASGWVPALLFGIPGDTITAIAIGVLYMKGLNPGPTLFTERASSMYALYIIFILANIIMIPLGIIMIRVAATVLRAPRASIMPIILLLCAVGAFATGNNLFAVLLVAFFGTLGYVMERNGYPVAALVLGIVMGSMVEQSFVTSLIKSDNSIMPFFDRPISAVLAAITLGALLWPVAAWLIRRMKARAPAVAGASGGHANG</sequence>
<gene>
    <name evidence="3" type="ORF">F0Q34_11110</name>
</gene>
<feature type="transmembrane region" description="Helical" evidence="1">
    <location>
        <begin position="48"/>
        <end position="70"/>
    </location>
</feature>
<dbReference type="PANTHER" id="PTHR35342">
    <property type="entry name" value="TRICARBOXYLIC TRANSPORT PROTEIN"/>
    <property type="match status" value="1"/>
</dbReference>
<evidence type="ECO:0000259" key="2">
    <source>
        <dbReference type="Pfam" id="PF01970"/>
    </source>
</evidence>
<evidence type="ECO:0000313" key="3">
    <source>
        <dbReference type="EMBL" id="KAA2213177.1"/>
    </source>
</evidence>
<dbReference type="EMBL" id="VUKA01000004">
    <property type="protein sequence ID" value="KAA2213177.1"/>
    <property type="molecule type" value="Genomic_DNA"/>
</dbReference>
<accession>A0A5B2TFD6</accession>
<dbReference type="OrthoDB" id="7256204at2"/>
<feature type="transmembrane region" description="Helical" evidence="1">
    <location>
        <begin position="141"/>
        <end position="159"/>
    </location>
</feature>
<name>A0A5B2TFD6_9PROT</name>
<evidence type="ECO:0000256" key="1">
    <source>
        <dbReference type="SAM" id="Phobius"/>
    </source>
</evidence>
<dbReference type="PANTHER" id="PTHR35342:SF5">
    <property type="entry name" value="TRICARBOXYLIC TRANSPORT PROTEIN"/>
    <property type="match status" value="1"/>
</dbReference>
<feature type="transmembrane region" description="Helical" evidence="1">
    <location>
        <begin position="16"/>
        <end position="36"/>
    </location>
</feature>
<keyword evidence="1" id="KW-1133">Transmembrane helix</keyword>
<keyword evidence="1" id="KW-0472">Membrane</keyword>